<reference evidence="1" key="1">
    <citation type="submission" date="2021-02" db="EMBL/GenBank/DDBJ databases">
        <authorList>
            <person name="Nowell W R."/>
        </authorList>
    </citation>
    <scope>NUCLEOTIDE SEQUENCE</scope>
</reference>
<organism evidence="1 2">
    <name type="scientific">Rotaria sordida</name>
    <dbReference type="NCBI Taxonomy" id="392033"/>
    <lineage>
        <taxon>Eukaryota</taxon>
        <taxon>Metazoa</taxon>
        <taxon>Spiralia</taxon>
        <taxon>Gnathifera</taxon>
        <taxon>Rotifera</taxon>
        <taxon>Eurotatoria</taxon>
        <taxon>Bdelloidea</taxon>
        <taxon>Philodinida</taxon>
        <taxon>Philodinidae</taxon>
        <taxon>Rotaria</taxon>
    </lineage>
</organism>
<dbReference type="EMBL" id="CAJOAX010041280">
    <property type="protein sequence ID" value="CAF4282071.1"/>
    <property type="molecule type" value="Genomic_DNA"/>
</dbReference>
<sequence>DPSNDSNNNSENKDFIVRMRTSAMSTFRKLYKILSSNGSGIFQNSLPQASDVLNITYSNLFLWFSF</sequence>
<accession>A0A820GNF0</accession>
<name>A0A820GNF0_9BILA</name>
<gene>
    <name evidence="1" type="ORF">OTI717_LOCUS41452</name>
</gene>
<comment type="caution">
    <text evidence="1">The sequence shown here is derived from an EMBL/GenBank/DDBJ whole genome shotgun (WGS) entry which is preliminary data.</text>
</comment>
<protein>
    <submittedName>
        <fullName evidence="1">Uncharacterized protein</fullName>
    </submittedName>
</protein>
<dbReference type="Proteomes" id="UP000663823">
    <property type="component" value="Unassembled WGS sequence"/>
</dbReference>
<proteinExistence type="predicted"/>
<evidence type="ECO:0000313" key="2">
    <source>
        <dbReference type="Proteomes" id="UP000663823"/>
    </source>
</evidence>
<feature type="non-terminal residue" evidence="1">
    <location>
        <position position="1"/>
    </location>
</feature>
<dbReference type="AlphaFoldDB" id="A0A820GNF0"/>
<evidence type="ECO:0000313" key="1">
    <source>
        <dbReference type="EMBL" id="CAF4282071.1"/>
    </source>
</evidence>